<reference evidence="2 3" key="1">
    <citation type="submission" date="2020-08" db="EMBL/GenBank/DDBJ databases">
        <title>A Genomic Blueprint of the Chicken Gut Microbiome.</title>
        <authorList>
            <person name="Gilroy R."/>
            <person name="Ravi A."/>
            <person name="Getino M."/>
            <person name="Pursley I."/>
            <person name="Horton D.L."/>
            <person name="Alikhan N.-F."/>
            <person name="Baker D."/>
            <person name="Gharbi K."/>
            <person name="Hall N."/>
            <person name="Watson M."/>
            <person name="Adriaenssens E.M."/>
            <person name="Foster-Nyarko E."/>
            <person name="Jarju S."/>
            <person name="Secka A."/>
            <person name="Antonio M."/>
            <person name="Oren A."/>
            <person name="Chaudhuri R."/>
            <person name="La Ragione R.M."/>
            <person name="Hildebrand F."/>
            <person name="Pallen M.J."/>
        </authorList>
    </citation>
    <scope>NUCLEOTIDE SEQUENCE [LARGE SCALE GENOMIC DNA]</scope>
    <source>
        <strain evidence="2 3">Sa3CVN1</strain>
    </source>
</reference>
<evidence type="ECO:0000313" key="3">
    <source>
        <dbReference type="Proteomes" id="UP000627781"/>
    </source>
</evidence>
<name>A0ABR8PS30_9CLOT</name>
<dbReference type="RefSeq" id="WP_143317529.1">
    <property type="nucleotide sequence ID" value="NZ_JACSRA010000007.1"/>
</dbReference>
<gene>
    <name evidence="2" type="ORF">H9661_06200</name>
</gene>
<protein>
    <submittedName>
        <fullName evidence="2">Potassium-transporting ATPase subunit F</fullName>
    </submittedName>
</protein>
<dbReference type="EMBL" id="JACSRA010000007">
    <property type="protein sequence ID" value="MBD7910945.1"/>
    <property type="molecule type" value="Genomic_DNA"/>
</dbReference>
<keyword evidence="3" id="KW-1185">Reference proteome</keyword>
<evidence type="ECO:0000256" key="1">
    <source>
        <dbReference type="SAM" id="Phobius"/>
    </source>
</evidence>
<evidence type="ECO:0000313" key="2">
    <source>
        <dbReference type="EMBL" id="MBD7910945.1"/>
    </source>
</evidence>
<feature type="transmembrane region" description="Helical" evidence="1">
    <location>
        <begin position="6"/>
        <end position="24"/>
    </location>
</feature>
<dbReference type="InterPro" id="IPR011726">
    <property type="entry name" value="KdpF"/>
</dbReference>
<keyword evidence="1" id="KW-0472">Membrane</keyword>
<comment type="caution">
    <text evidence="2">The sequence shown here is derived from an EMBL/GenBank/DDBJ whole genome shotgun (WGS) entry which is preliminary data.</text>
</comment>
<keyword evidence="1" id="KW-1133">Transmembrane helix</keyword>
<organism evidence="2 3">
    <name type="scientific">Clostridium cibarium</name>
    <dbReference type="NCBI Taxonomy" id="2762247"/>
    <lineage>
        <taxon>Bacteria</taxon>
        <taxon>Bacillati</taxon>
        <taxon>Bacillota</taxon>
        <taxon>Clostridia</taxon>
        <taxon>Eubacteriales</taxon>
        <taxon>Clostridiaceae</taxon>
        <taxon>Clostridium</taxon>
    </lineage>
</organism>
<dbReference type="Proteomes" id="UP000627781">
    <property type="component" value="Unassembled WGS sequence"/>
</dbReference>
<dbReference type="Pfam" id="PF09604">
    <property type="entry name" value="Potass_KdpF"/>
    <property type="match status" value="1"/>
</dbReference>
<accession>A0ABR8PS30</accession>
<sequence>MSIIIQLIGIVALMLLVYLCYVLLRSDKV</sequence>
<proteinExistence type="predicted"/>
<keyword evidence="1" id="KW-0812">Transmembrane</keyword>